<dbReference type="Pfam" id="PF02009">
    <property type="entry name" value="RIFIN"/>
    <property type="match status" value="1"/>
</dbReference>
<proteinExistence type="predicted"/>
<evidence type="ECO:0000313" key="2">
    <source>
        <dbReference type="EMBL" id="CDO61811.1"/>
    </source>
</evidence>
<keyword evidence="1" id="KW-1133">Transmembrane helix</keyword>
<evidence type="ECO:0000256" key="1">
    <source>
        <dbReference type="SAM" id="Phobius"/>
    </source>
</evidence>
<keyword evidence="1" id="KW-0472">Membrane</keyword>
<dbReference type="AlphaFoldDB" id="A0A060RQU4"/>
<keyword evidence="3" id="KW-1185">Reference proteome</keyword>
<dbReference type="InterPro" id="IPR006373">
    <property type="entry name" value="VSA_Rifin"/>
</dbReference>
<dbReference type="NCBIfam" id="TIGR01477">
    <property type="entry name" value="RIFIN"/>
    <property type="match status" value="1"/>
</dbReference>
<sequence length="366" mass="40877">MKVHYINILLFAHALNILVNTHKKTSITHHTQTNRSLCECDLYIPNYNNDQQMKEVMQQFEYRTSQRLRDYDERMIEKRKQCKEKCDKESQKIILKDKLEKELMNKFSTLDTDIQSDAIPTCVCEKSIADKVEKGCLRCGEILGAALPELGSIGGTALYALNTWKDAAIVTATAAAKQAGIAAGESVRIPAGKEFVIKALKHLYIDKLVPNICEEISSASHYNELTSFAKTIVAQRGAKCGAEKSSLSEDMCRQINISLRTKHVDGTNYLPDDEGVQQTLNSILDKAETTAKGAAEVAEADVAAEITKEQTALIEGGFNSTISSINAAIIAIEVIVLVMVIIYLILRYRRKKKMKKKLQYIKLLEE</sequence>
<protein>
    <submittedName>
        <fullName evidence="2">Rifin</fullName>
    </submittedName>
</protein>
<dbReference type="PhylomeDB" id="A0A060RQU4"/>
<evidence type="ECO:0000313" key="3">
    <source>
        <dbReference type="Proteomes" id="UP000027581"/>
    </source>
</evidence>
<name>A0A060RQU4_PLARE</name>
<accession>A0A060RQU4</accession>
<keyword evidence="1" id="KW-0812">Transmembrane</keyword>
<dbReference type="VEuPathDB" id="PlasmoDB:PRCDC_0044500"/>
<dbReference type="Proteomes" id="UP000027581">
    <property type="component" value="Unassembled WGS sequence"/>
</dbReference>
<dbReference type="EMBL" id="HG810515">
    <property type="protein sequence ID" value="CDO61811.1"/>
    <property type="molecule type" value="Genomic_DNA"/>
</dbReference>
<organism evidence="2 3">
    <name type="scientific">Plasmodium reichenowi</name>
    <dbReference type="NCBI Taxonomy" id="5854"/>
    <lineage>
        <taxon>Eukaryota</taxon>
        <taxon>Sar</taxon>
        <taxon>Alveolata</taxon>
        <taxon>Apicomplexa</taxon>
        <taxon>Aconoidasida</taxon>
        <taxon>Haemosporida</taxon>
        <taxon>Plasmodiidae</taxon>
        <taxon>Plasmodium</taxon>
        <taxon>Plasmodium (Laverania)</taxon>
    </lineage>
</organism>
<gene>
    <name evidence="2" type="primary">RIF</name>
    <name evidence="2" type="ORF">PRCDC_0044500</name>
</gene>
<reference evidence="2" key="1">
    <citation type="submission" date="2014-01" db="EMBL/GenBank/DDBJ databases">
        <authorList>
            <person name="Aslett M."/>
        </authorList>
    </citation>
    <scope>NUCLEOTIDE SEQUENCE</scope>
    <source>
        <strain evidence="2">CDC</strain>
    </source>
</reference>
<reference evidence="2" key="2">
    <citation type="submission" date="2014-05" db="EMBL/GenBank/DDBJ databases">
        <title>The genome sequences of chimpanzee malaria parasites reveal the path to human adaptation.</title>
        <authorList>
            <person name="Otto T.D."/>
            <person name="Rayner J.C."/>
            <person name="Boehme U."/>
            <person name="Pain A."/>
            <person name="Spottiswoode N."/>
            <person name="Sanders M."/>
            <person name="Quail M."/>
            <person name="Ollomo B."/>
            <person name="Renaud F."/>
            <person name="Thomas A.W."/>
            <person name="Prugnolle F."/>
            <person name="Conway D.J."/>
            <person name="Newbold C."/>
            <person name="Berriman M."/>
        </authorList>
    </citation>
    <scope>NUCLEOTIDE SEQUENCE [LARGE SCALE GENOMIC DNA]</scope>
    <source>
        <strain evidence="2">CDC</strain>
    </source>
</reference>
<dbReference type="VEuPathDB" id="PlasmoDB:PRG01_1481300"/>
<feature type="transmembrane region" description="Helical" evidence="1">
    <location>
        <begin position="327"/>
        <end position="346"/>
    </location>
</feature>